<evidence type="ECO:0000313" key="3">
    <source>
        <dbReference type="EMBL" id="PWZ01291.1"/>
    </source>
</evidence>
<evidence type="ECO:0000256" key="2">
    <source>
        <dbReference type="SAM" id="MobiDB-lite"/>
    </source>
</evidence>
<reference evidence="3 4" key="1">
    <citation type="journal article" date="2018" name="Mol. Biol. Evol.">
        <title>Broad Genomic Sampling Reveals a Smut Pathogenic Ancestry of the Fungal Clade Ustilaginomycotina.</title>
        <authorList>
            <person name="Kijpornyongpan T."/>
            <person name="Mondo S.J."/>
            <person name="Barry K."/>
            <person name="Sandor L."/>
            <person name="Lee J."/>
            <person name="Lipzen A."/>
            <person name="Pangilinan J."/>
            <person name="LaButti K."/>
            <person name="Hainaut M."/>
            <person name="Henrissat B."/>
            <person name="Grigoriev I.V."/>
            <person name="Spatafora J.W."/>
            <person name="Aime M.C."/>
        </authorList>
    </citation>
    <scope>NUCLEOTIDE SEQUENCE [LARGE SCALE GENOMIC DNA]</scope>
    <source>
        <strain evidence="3 4">MCA 3645</strain>
    </source>
</reference>
<keyword evidence="4" id="KW-1185">Reference proteome</keyword>
<evidence type="ECO:0000313" key="4">
    <source>
        <dbReference type="Proteomes" id="UP000246740"/>
    </source>
</evidence>
<proteinExistence type="predicted"/>
<organism evidence="3 4">
    <name type="scientific">Testicularia cyperi</name>
    <dbReference type="NCBI Taxonomy" id="1882483"/>
    <lineage>
        <taxon>Eukaryota</taxon>
        <taxon>Fungi</taxon>
        <taxon>Dikarya</taxon>
        <taxon>Basidiomycota</taxon>
        <taxon>Ustilaginomycotina</taxon>
        <taxon>Ustilaginomycetes</taxon>
        <taxon>Ustilaginales</taxon>
        <taxon>Anthracoideaceae</taxon>
        <taxon>Testicularia</taxon>
    </lineage>
</organism>
<evidence type="ECO:0000256" key="1">
    <source>
        <dbReference type="ARBA" id="ARBA00022737"/>
    </source>
</evidence>
<dbReference type="EMBL" id="KZ819190">
    <property type="protein sequence ID" value="PWZ01291.1"/>
    <property type="molecule type" value="Genomic_DNA"/>
</dbReference>
<protein>
    <submittedName>
        <fullName evidence="3">Uncharacterized protein</fullName>
    </submittedName>
</protein>
<feature type="region of interest" description="Disordered" evidence="2">
    <location>
        <begin position="60"/>
        <end position="93"/>
    </location>
</feature>
<dbReference type="Proteomes" id="UP000246740">
    <property type="component" value="Unassembled WGS sequence"/>
</dbReference>
<dbReference type="OrthoDB" id="185373at2759"/>
<sequence length="876" mass="97113">MMGSVCAAAALPTALRCGASITVTQQYPTLFFLAKTSIPGSQHPIYRPFSTCALGPSDLHPSKEACHDNTSDPSDPIGGPEAQQRTSAPPGSRRLQKLNVQSITKLFLPRPGSQALAVATTIREAVQGAEPWSTLGSLPRDSQELSRLLQHYLAQKSVDEQDWLAIRNALLADSWARVRAFMINIDDRHWPSFLLSHAFRTVDTNSEISDALAVLLAKVQRASSWETRKSDFSAVAKELRACLAILTSKVLQGRNRLHLLSRLNGVVAAVARLLLMYGTERAQHVRYADLVDGYVAQLVRHDDDRAREAVLSLAQMCRSDLTTRDALDTTFERIARRCLAPEPAGFHPEPSTDFLSATFVDALLKHLHGHLPLELVKAGHQAAIRAAGRDRKYRQIKHHFDELTLLCSRPSDVGVDSLLHYAKALSRTKRGSAEALRTVLQADRLLRQQWRNVAASEFDKIKETYEEAYHTILEVASRQPEVPVDRILAMLAISTTSTGDTLTGSATWSLHSSVRAYTVCMQGFAARKQPRLTLAVWKAMLTRGVAPNVVSLSVLLQALFQMGDTLIALQQLRLWTEDGGPVAAVAEQFGYARSLSLDLDDIETKFSEPLVPVESPDQVIRCTVKADAQLANVVFSGLSQSGTRGIETLWTAYCETISRFPDAPVLSLLLKTTCAEPTASSFEATVGREIFRSLLFLTHSDLEGYENPLCRQLDEQGFASWLVSHDGSRVQRWFSSLLHTKTASSSPARLKAPGLVFTDKLFDHYIRLLLHVHHSAGYLSSSGGMVKELLDVLGWMKELNLRPTESSLALVVLEIEEGLPPIVAARQMDAIDEWLHDWLGSDGIPDDRQMQSYWKWKMKRNGRGGGWFDRLNIDLV</sequence>
<dbReference type="PANTHER" id="PTHR47447">
    <property type="entry name" value="OS03G0856100 PROTEIN"/>
    <property type="match status" value="1"/>
</dbReference>
<dbReference type="STRING" id="1882483.A0A317XVD5"/>
<keyword evidence="1" id="KW-0677">Repeat</keyword>
<feature type="compositionally biased region" description="Basic and acidic residues" evidence="2">
    <location>
        <begin position="60"/>
        <end position="70"/>
    </location>
</feature>
<dbReference type="InParanoid" id="A0A317XVD5"/>
<gene>
    <name evidence="3" type="ORF">BCV70DRAFT_235997</name>
</gene>
<dbReference type="InterPro" id="IPR011990">
    <property type="entry name" value="TPR-like_helical_dom_sf"/>
</dbReference>
<dbReference type="AlphaFoldDB" id="A0A317XVD5"/>
<dbReference type="PANTHER" id="PTHR47447:SF28">
    <property type="entry name" value="PENTACOTRIPEPTIDE-REPEAT REGION OF PRORP DOMAIN-CONTAINING PROTEIN"/>
    <property type="match status" value="1"/>
</dbReference>
<accession>A0A317XVD5</accession>
<name>A0A317XVD5_9BASI</name>
<dbReference type="Gene3D" id="1.25.40.10">
    <property type="entry name" value="Tetratricopeptide repeat domain"/>
    <property type="match status" value="1"/>
</dbReference>